<dbReference type="EMBL" id="JASSZA010000001">
    <property type="protein sequence ID" value="KAK2120728.1"/>
    <property type="molecule type" value="Genomic_DNA"/>
</dbReference>
<gene>
    <name evidence="2" type="ORF">P7K49_002114</name>
</gene>
<name>A0ABQ9WJ14_SAGOE</name>
<keyword evidence="3" id="KW-1185">Reference proteome</keyword>
<organism evidence="2 3">
    <name type="scientific">Saguinus oedipus</name>
    <name type="common">Cotton-top tamarin</name>
    <name type="synonym">Oedipomidas oedipus</name>
    <dbReference type="NCBI Taxonomy" id="9490"/>
    <lineage>
        <taxon>Eukaryota</taxon>
        <taxon>Metazoa</taxon>
        <taxon>Chordata</taxon>
        <taxon>Craniata</taxon>
        <taxon>Vertebrata</taxon>
        <taxon>Euteleostomi</taxon>
        <taxon>Mammalia</taxon>
        <taxon>Eutheria</taxon>
        <taxon>Euarchontoglires</taxon>
        <taxon>Primates</taxon>
        <taxon>Haplorrhini</taxon>
        <taxon>Platyrrhini</taxon>
        <taxon>Cebidae</taxon>
        <taxon>Callitrichinae</taxon>
        <taxon>Saguinus</taxon>
    </lineage>
</organism>
<proteinExistence type="predicted"/>
<comment type="caution">
    <text evidence="2">The sequence shown here is derived from an EMBL/GenBank/DDBJ whole genome shotgun (WGS) entry which is preliminary data.</text>
</comment>
<dbReference type="Gene3D" id="2.40.128.20">
    <property type="match status" value="1"/>
</dbReference>
<evidence type="ECO:0000313" key="3">
    <source>
        <dbReference type="Proteomes" id="UP001266305"/>
    </source>
</evidence>
<evidence type="ECO:0000313" key="2">
    <source>
        <dbReference type="EMBL" id="KAK2120728.1"/>
    </source>
</evidence>
<feature type="region of interest" description="Disordered" evidence="1">
    <location>
        <begin position="305"/>
        <end position="343"/>
    </location>
</feature>
<dbReference type="InterPro" id="IPR012674">
    <property type="entry name" value="Calycin"/>
</dbReference>
<protein>
    <submittedName>
        <fullName evidence="2">Uncharacterized protein</fullName>
    </submittedName>
</protein>
<evidence type="ECO:0000256" key="1">
    <source>
        <dbReference type="SAM" id="MobiDB-lite"/>
    </source>
</evidence>
<sequence length="343" mass="38088">MEQVVGWREQRPQGEAGSAPAWHTPCLALSLTCPAPGPAAVPFLNTWPHSGKEPSRWDTGWHFPDEHFAAFQLRKPRDRQGHGLRNRHYRKIHFSWSPPMPWLAPEGHREIQVLDTDYESYAILRVSLMWRGRNFHVLKYFTRSLEDEERLEFWRFRELTADTGLYLVARPGEPRGLGVNARLALWVGSAAPHAGLSHRAVCQAPEGGEPAPTPACAEVPGTLAQYPSRGSTSWPWVGPHSPLSVIRTPSTTVGSSSYGSWADGCQVWGDFPAPGLASGGVFSMATGQTARLPHKAVPSWPSRVPVRLPPSVEQRQKQRSWWEEQKQGPQTHGGYTPSAGVLL</sequence>
<accession>A0ABQ9WJ14</accession>
<feature type="compositionally biased region" description="Basic and acidic residues" evidence="1">
    <location>
        <begin position="314"/>
        <end position="326"/>
    </location>
</feature>
<dbReference type="Proteomes" id="UP001266305">
    <property type="component" value="Unassembled WGS sequence"/>
</dbReference>
<dbReference type="SUPFAM" id="SSF50814">
    <property type="entry name" value="Lipocalins"/>
    <property type="match status" value="1"/>
</dbReference>
<reference evidence="2 3" key="1">
    <citation type="submission" date="2023-05" db="EMBL/GenBank/DDBJ databases">
        <title>B98-5 Cell Line De Novo Hybrid Assembly: An Optical Mapping Approach.</title>
        <authorList>
            <person name="Kananen K."/>
            <person name="Auerbach J.A."/>
            <person name="Kautto E."/>
            <person name="Blachly J.S."/>
        </authorList>
    </citation>
    <scope>NUCLEOTIDE SEQUENCE [LARGE SCALE GENOMIC DNA]</scope>
    <source>
        <strain evidence="2">B95-8</strain>
        <tissue evidence="2">Cell line</tissue>
    </source>
</reference>